<keyword evidence="2" id="KW-0596">Phosphopantetheine</keyword>
<dbReference type="PROSITE" id="PS50075">
    <property type="entry name" value="CARRIER"/>
    <property type="match status" value="1"/>
</dbReference>
<keyword evidence="3" id="KW-0597">Phosphoprotein</keyword>
<dbReference type="InterPro" id="IPR023213">
    <property type="entry name" value="CAT-like_dom_sf"/>
</dbReference>
<proteinExistence type="predicted"/>
<dbReference type="Gene3D" id="3.30.559.30">
    <property type="entry name" value="Nonribosomal peptide synthetase, condensation domain"/>
    <property type="match status" value="1"/>
</dbReference>
<evidence type="ECO:0000256" key="4">
    <source>
        <dbReference type="SAM" id="MobiDB-lite"/>
    </source>
</evidence>
<comment type="cofactor">
    <cofactor evidence="1">
        <name>pantetheine 4'-phosphate</name>
        <dbReference type="ChEBI" id="CHEBI:47942"/>
    </cofactor>
</comment>
<dbReference type="FunFam" id="3.30.300.30:FF:000010">
    <property type="entry name" value="Enterobactin synthetase component F"/>
    <property type="match status" value="1"/>
</dbReference>
<dbReference type="InterPro" id="IPR009081">
    <property type="entry name" value="PP-bd_ACP"/>
</dbReference>
<dbReference type="GO" id="GO:0031177">
    <property type="term" value="F:phosphopantetheine binding"/>
    <property type="evidence" value="ECO:0007669"/>
    <property type="project" value="TreeGrafter"/>
</dbReference>
<dbReference type="GO" id="GO:0008610">
    <property type="term" value="P:lipid biosynthetic process"/>
    <property type="evidence" value="ECO:0007669"/>
    <property type="project" value="UniProtKB-ARBA"/>
</dbReference>
<dbReference type="CDD" id="cd05930">
    <property type="entry name" value="A_NRPS"/>
    <property type="match status" value="1"/>
</dbReference>
<dbReference type="InterPro" id="IPR001242">
    <property type="entry name" value="Condensation_dom"/>
</dbReference>
<dbReference type="InterPro" id="IPR025110">
    <property type="entry name" value="AMP-bd_C"/>
</dbReference>
<keyword evidence="7" id="KW-1185">Reference proteome</keyword>
<name>A0A326UD98_THEHA</name>
<dbReference type="GO" id="GO:0044550">
    <property type="term" value="P:secondary metabolite biosynthetic process"/>
    <property type="evidence" value="ECO:0007669"/>
    <property type="project" value="UniProtKB-ARBA"/>
</dbReference>
<evidence type="ECO:0000256" key="2">
    <source>
        <dbReference type="ARBA" id="ARBA00022450"/>
    </source>
</evidence>
<dbReference type="CDD" id="cd19531">
    <property type="entry name" value="LCL_NRPS-like"/>
    <property type="match status" value="1"/>
</dbReference>
<evidence type="ECO:0000256" key="3">
    <source>
        <dbReference type="ARBA" id="ARBA00022553"/>
    </source>
</evidence>
<reference evidence="6 7" key="1">
    <citation type="submission" date="2018-06" db="EMBL/GenBank/DDBJ databases">
        <title>Genomic Encyclopedia of Archaeal and Bacterial Type Strains, Phase II (KMG-II): from individual species to whole genera.</title>
        <authorList>
            <person name="Goeker M."/>
        </authorList>
    </citation>
    <scope>NUCLEOTIDE SEQUENCE [LARGE SCALE GENOMIC DNA]</scope>
    <source>
        <strain evidence="6 7">ATCC BAA-1881</strain>
    </source>
</reference>
<dbReference type="GO" id="GO:0003824">
    <property type="term" value="F:catalytic activity"/>
    <property type="evidence" value="ECO:0007669"/>
    <property type="project" value="InterPro"/>
</dbReference>
<dbReference type="Gene3D" id="3.30.300.30">
    <property type="match status" value="1"/>
</dbReference>
<dbReference type="FunFam" id="3.40.50.12780:FF:000012">
    <property type="entry name" value="Non-ribosomal peptide synthetase"/>
    <property type="match status" value="1"/>
</dbReference>
<dbReference type="OrthoDB" id="3671989at2"/>
<evidence type="ECO:0000313" key="6">
    <source>
        <dbReference type="EMBL" id="PZW27151.1"/>
    </source>
</evidence>
<dbReference type="Gene3D" id="3.40.50.1820">
    <property type="entry name" value="alpha/beta hydrolase"/>
    <property type="match status" value="1"/>
</dbReference>
<dbReference type="Gene3D" id="3.30.559.10">
    <property type="entry name" value="Chloramphenicol acetyltransferase-like domain"/>
    <property type="match status" value="1"/>
</dbReference>
<dbReference type="GO" id="GO:0043041">
    <property type="term" value="P:amino acid activation for nonribosomal peptide biosynthetic process"/>
    <property type="evidence" value="ECO:0007669"/>
    <property type="project" value="TreeGrafter"/>
</dbReference>
<organism evidence="6 7">
    <name type="scientific">Thermosporothrix hazakensis</name>
    <dbReference type="NCBI Taxonomy" id="644383"/>
    <lineage>
        <taxon>Bacteria</taxon>
        <taxon>Bacillati</taxon>
        <taxon>Chloroflexota</taxon>
        <taxon>Ktedonobacteria</taxon>
        <taxon>Ktedonobacterales</taxon>
        <taxon>Thermosporotrichaceae</taxon>
        <taxon>Thermosporothrix</taxon>
    </lineage>
</organism>
<dbReference type="InterPro" id="IPR045851">
    <property type="entry name" value="AMP-bd_C_sf"/>
</dbReference>
<dbReference type="GO" id="GO:0005829">
    <property type="term" value="C:cytosol"/>
    <property type="evidence" value="ECO:0007669"/>
    <property type="project" value="TreeGrafter"/>
</dbReference>
<dbReference type="PANTHER" id="PTHR45527">
    <property type="entry name" value="NONRIBOSOMAL PEPTIDE SYNTHETASE"/>
    <property type="match status" value="1"/>
</dbReference>
<dbReference type="AlphaFoldDB" id="A0A326UD98"/>
<protein>
    <submittedName>
        <fullName evidence="6">Amino acid adenylation domain-containing protein</fullName>
    </submittedName>
</protein>
<dbReference type="Pfam" id="PF13193">
    <property type="entry name" value="AMP-binding_C"/>
    <property type="match status" value="1"/>
</dbReference>
<comment type="caution">
    <text evidence="6">The sequence shown here is derived from an EMBL/GenBank/DDBJ whole genome shotgun (WGS) entry which is preliminary data.</text>
</comment>
<dbReference type="Proteomes" id="UP000248806">
    <property type="component" value="Unassembled WGS sequence"/>
</dbReference>
<dbReference type="SUPFAM" id="SSF47336">
    <property type="entry name" value="ACP-like"/>
    <property type="match status" value="1"/>
</dbReference>
<dbReference type="FunFam" id="2.30.38.10:FF:000001">
    <property type="entry name" value="Non-ribosomal peptide synthetase PvdI"/>
    <property type="match status" value="1"/>
</dbReference>
<dbReference type="Pfam" id="PF00550">
    <property type="entry name" value="PP-binding"/>
    <property type="match status" value="1"/>
</dbReference>
<accession>A0A326UD98</accession>
<feature type="compositionally biased region" description="Low complexity" evidence="4">
    <location>
        <begin position="13"/>
        <end position="23"/>
    </location>
</feature>
<evidence type="ECO:0000256" key="1">
    <source>
        <dbReference type="ARBA" id="ARBA00001957"/>
    </source>
</evidence>
<dbReference type="Pfam" id="PF00668">
    <property type="entry name" value="Condensation"/>
    <property type="match status" value="1"/>
</dbReference>
<dbReference type="SUPFAM" id="SSF56801">
    <property type="entry name" value="Acetyl-CoA synthetase-like"/>
    <property type="match status" value="1"/>
</dbReference>
<dbReference type="PANTHER" id="PTHR45527:SF1">
    <property type="entry name" value="FATTY ACID SYNTHASE"/>
    <property type="match status" value="1"/>
</dbReference>
<dbReference type="Pfam" id="PF00501">
    <property type="entry name" value="AMP-binding"/>
    <property type="match status" value="1"/>
</dbReference>
<gene>
    <name evidence="6" type="ORF">EI42_03714</name>
</gene>
<dbReference type="Gene3D" id="3.40.50.980">
    <property type="match status" value="2"/>
</dbReference>
<dbReference type="RefSeq" id="WP_111324067.1">
    <property type="nucleotide sequence ID" value="NZ_BIFX01000002.1"/>
</dbReference>
<dbReference type="InterPro" id="IPR000873">
    <property type="entry name" value="AMP-dep_synth/lig_dom"/>
</dbReference>
<sequence>MSLRDELAKRKQQLSLSQQASLQKRLKREESPGPQREAIPKRPPSPIVSASSAQKRIWFLQQLDPKSPAYNEHIALRFQGPLDEAIVAHALRTMQHRHEMLRSHFQLDIEHIQLVVFSEEQAPFPFHLLSCEQSTREERESAAYAYISNESQRLFSLTDGVLWRTTLIRLDLEDYILLTVLHHSICDAWSIALFNREFLHLYETFRQGKVCQLSPLTIQYTDFAHWQQQAFEQDKRFQQQLAYWKKQLGGPLPVLELPTTRLRPAIQSTSGSRYPITLPYALYRQLQAFSRQEGATLFMILLAAFALTLYRYTHQEEIIIGTLIAGRTRPEFEPIIGLFANTLALRLDLHGNPSCQELIRRTRNVALEAYAHQDIAFERLVEYLQPGRSTSHTPIFQTMLVLQNVPPVHNGIEHVQITPLEELEHTTAKFDLMLNLREGPQGISGYLEYTTDLFDADFIATLCNHFSRVLSLMATSSSQHIASLPLLSEPERERLLSTWNSTTRPYPYHTGFIQLFEAQVAKTPSALAVMDGEIRVTYAELNSRATILAHHLRACGVGTEVIVALLAARSWKFLAALLAIFKAGGAYLPLDPHAPASRLALLLENSQYVLTTPELFPQLEAVQREKQAMTILDIEALLSTAPSGRAPSAQTTGEQLAYVIYTSGSTGQPKGAMLTQQGMINHLYSKITDLHITETDRVAQTASHCFDISIWQFLAPLLVGAQVHIFEDSLLRDPHTLFERVQQNQITLLELVPSLLEIALDVWQRQGPKQFPSLPSLRWLLLTGEALPPALTRSWFEHYPHIPLLNAYGPTECSDDVATIGLTEPVATSTMYTPIGRPIANTQLYVLTPQLEPVPVGVSGELYVGGIGVGRGYLNNPARTAEVFLPDPFSHREGARLYKTGDRVRWQANGTLEYLGRLDAQIKLRGYRIEPGEIEAILSQHPSVRQSVLTLREDEPGNKCLVAYIIPAQGWQPEPEQLRQFLRQRLPSYMLPAFFIFLEALPLNENGKIDYRALPTPSQVDLPLTALEQVLLTLWRQVLGTEQVGIHDNFFDLGGQPSQLPLLMTGIYETFEVELPLLWLIEHPTVAQLSRVIEQECQEYGRMKAIAELFLKVSCLSDEEVTGFLQEHKERIP</sequence>
<dbReference type="NCBIfam" id="TIGR01733">
    <property type="entry name" value="AA-adenyl-dom"/>
    <property type="match status" value="1"/>
</dbReference>
<dbReference type="PROSITE" id="PS00455">
    <property type="entry name" value="AMP_BINDING"/>
    <property type="match status" value="1"/>
</dbReference>
<dbReference type="FunFam" id="3.40.50.980:FF:000001">
    <property type="entry name" value="Non-ribosomal peptide synthetase"/>
    <property type="match status" value="1"/>
</dbReference>
<dbReference type="SUPFAM" id="SSF52777">
    <property type="entry name" value="CoA-dependent acyltransferases"/>
    <property type="match status" value="2"/>
</dbReference>
<feature type="region of interest" description="Disordered" evidence="4">
    <location>
        <begin position="1"/>
        <end position="48"/>
    </location>
</feature>
<dbReference type="InterPro" id="IPR020845">
    <property type="entry name" value="AMP-binding_CS"/>
</dbReference>
<dbReference type="Gene3D" id="2.30.38.10">
    <property type="entry name" value="Luciferase, Domain 3"/>
    <property type="match status" value="1"/>
</dbReference>
<feature type="domain" description="Carrier" evidence="5">
    <location>
        <begin position="1022"/>
        <end position="1097"/>
    </location>
</feature>
<dbReference type="EMBL" id="QKUF01000013">
    <property type="protein sequence ID" value="PZW27151.1"/>
    <property type="molecule type" value="Genomic_DNA"/>
</dbReference>
<dbReference type="InterPro" id="IPR029058">
    <property type="entry name" value="AB_hydrolase_fold"/>
</dbReference>
<dbReference type="InterPro" id="IPR036736">
    <property type="entry name" value="ACP-like_sf"/>
</dbReference>
<dbReference type="InterPro" id="IPR010071">
    <property type="entry name" value="AA_adenyl_dom"/>
</dbReference>
<evidence type="ECO:0000313" key="7">
    <source>
        <dbReference type="Proteomes" id="UP000248806"/>
    </source>
</evidence>
<evidence type="ECO:0000259" key="5">
    <source>
        <dbReference type="PROSITE" id="PS50075"/>
    </source>
</evidence>